<name>A0A9R1WWL9_LACSA</name>
<organism evidence="1 2">
    <name type="scientific">Lactuca sativa</name>
    <name type="common">Garden lettuce</name>
    <dbReference type="NCBI Taxonomy" id="4236"/>
    <lineage>
        <taxon>Eukaryota</taxon>
        <taxon>Viridiplantae</taxon>
        <taxon>Streptophyta</taxon>
        <taxon>Embryophyta</taxon>
        <taxon>Tracheophyta</taxon>
        <taxon>Spermatophyta</taxon>
        <taxon>Magnoliopsida</taxon>
        <taxon>eudicotyledons</taxon>
        <taxon>Gunneridae</taxon>
        <taxon>Pentapetalae</taxon>
        <taxon>asterids</taxon>
        <taxon>campanulids</taxon>
        <taxon>Asterales</taxon>
        <taxon>Asteraceae</taxon>
        <taxon>Cichorioideae</taxon>
        <taxon>Cichorieae</taxon>
        <taxon>Lactucinae</taxon>
        <taxon>Lactuca</taxon>
    </lineage>
</organism>
<dbReference type="AlphaFoldDB" id="A0A9R1WWL9"/>
<gene>
    <name evidence="1" type="ORF">LSAT_V11C800449420</name>
</gene>
<dbReference type="Proteomes" id="UP000235145">
    <property type="component" value="Unassembled WGS sequence"/>
</dbReference>
<protein>
    <submittedName>
        <fullName evidence="1">Uncharacterized protein</fullName>
    </submittedName>
</protein>
<proteinExistence type="predicted"/>
<evidence type="ECO:0000313" key="1">
    <source>
        <dbReference type="EMBL" id="KAJ0190401.1"/>
    </source>
</evidence>
<sequence>MMVLRGDFEGDLQCHEVPKVEMLLAPAKVCPIFKGDVLLLEAGVRAASLVKGSGVASGQFVSQSWSAAVNSALEEDIGGYTIGRHLRQKRNIDPLLARSPIFIKIADGDDPQGMETAGFHRLGEPGLRALTPSRPRFQVMPSAVGPLSLGAPGMYLPGWSLTPISLLSKQGPTREWCRHVFPSATLEALDALSYSHMENDLQYVVAQVAPYLVAVVGRLCYIGADLEELDDVKSEHDKIVEKVWHLKEERCKFGERYLVLSGEKTVVES</sequence>
<comment type="caution">
    <text evidence="1">The sequence shown here is derived from an EMBL/GenBank/DDBJ whole genome shotgun (WGS) entry which is preliminary data.</text>
</comment>
<keyword evidence="2" id="KW-1185">Reference proteome</keyword>
<accession>A0A9R1WWL9</accession>
<reference evidence="1 2" key="1">
    <citation type="journal article" date="2017" name="Nat. Commun.">
        <title>Genome assembly with in vitro proximity ligation data and whole-genome triplication in lettuce.</title>
        <authorList>
            <person name="Reyes-Chin-Wo S."/>
            <person name="Wang Z."/>
            <person name="Yang X."/>
            <person name="Kozik A."/>
            <person name="Arikit S."/>
            <person name="Song C."/>
            <person name="Xia L."/>
            <person name="Froenicke L."/>
            <person name="Lavelle D.O."/>
            <person name="Truco M.J."/>
            <person name="Xia R."/>
            <person name="Zhu S."/>
            <person name="Xu C."/>
            <person name="Xu H."/>
            <person name="Xu X."/>
            <person name="Cox K."/>
            <person name="Korf I."/>
            <person name="Meyers B.C."/>
            <person name="Michelmore R.W."/>
        </authorList>
    </citation>
    <scope>NUCLEOTIDE SEQUENCE [LARGE SCALE GENOMIC DNA]</scope>
    <source>
        <strain evidence="2">cv. Salinas</strain>
        <tissue evidence="1">Seedlings</tissue>
    </source>
</reference>
<evidence type="ECO:0000313" key="2">
    <source>
        <dbReference type="Proteomes" id="UP000235145"/>
    </source>
</evidence>
<dbReference type="EMBL" id="NBSK02000008">
    <property type="protein sequence ID" value="KAJ0190401.1"/>
    <property type="molecule type" value="Genomic_DNA"/>
</dbReference>